<keyword evidence="2" id="KW-0813">Transport</keyword>
<evidence type="ECO:0000313" key="4">
    <source>
        <dbReference type="EMBL" id="KKL47459.1"/>
    </source>
</evidence>
<dbReference type="AlphaFoldDB" id="A0A0F9CEH3"/>
<keyword evidence="3" id="KW-0732">Signal</keyword>
<protein>
    <submittedName>
        <fullName evidence="4">Uncharacterized protein</fullName>
    </submittedName>
</protein>
<dbReference type="GO" id="GO:0030288">
    <property type="term" value="C:outer membrane-bounded periplasmic space"/>
    <property type="evidence" value="ECO:0007669"/>
    <property type="project" value="InterPro"/>
</dbReference>
<dbReference type="GO" id="GO:0055085">
    <property type="term" value="P:transmembrane transport"/>
    <property type="evidence" value="ECO:0007669"/>
    <property type="project" value="InterPro"/>
</dbReference>
<organism evidence="4">
    <name type="scientific">marine sediment metagenome</name>
    <dbReference type="NCBI Taxonomy" id="412755"/>
    <lineage>
        <taxon>unclassified sequences</taxon>
        <taxon>metagenomes</taxon>
        <taxon>ecological metagenomes</taxon>
    </lineage>
</organism>
<evidence type="ECO:0000256" key="2">
    <source>
        <dbReference type="ARBA" id="ARBA00022448"/>
    </source>
</evidence>
<dbReference type="NCBIfam" id="NF037995">
    <property type="entry name" value="TRAP_S1"/>
    <property type="match status" value="1"/>
</dbReference>
<dbReference type="CDD" id="cd13603">
    <property type="entry name" value="PBP2_TRAP_Siap_TeaA_like"/>
    <property type="match status" value="1"/>
</dbReference>
<dbReference type="PIRSF" id="PIRSF006470">
    <property type="entry name" value="DctB"/>
    <property type="match status" value="1"/>
</dbReference>
<dbReference type="Gene3D" id="3.40.190.170">
    <property type="entry name" value="Bacterial extracellular solute-binding protein, family 7"/>
    <property type="match status" value="1"/>
</dbReference>
<accession>A0A0F9CEH3</accession>
<comment type="similarity">
    <text evidence="1">Belongs to the bacterial solute-binding protein 7 family.</text>
</comment>
<name>A0A0F9CEH3_9ZZZZ</name>
<dbReference type="InterPro" id="IPR018389">
    <property type="entry name" value="DctP_fam"/>
</dbReference>
<gene>
    <name evidence="4" type="ORF">LCGC14_2335340</name>
</gene>
<dbReference type="PANTHER" id="PTHR33376">
    <property type="match status" value="1"/>
</dbReference>
<proteinExistence type="inferred from homology"/>
<dbReference type="InterPro" id="IPR004682">
    <property type="entry name" value="TRAP_DctP"/>
</dbReference>
<dbReference type="Pfam" id="PF03480">
    <property type="entry name" value="DctP"/>
    <property type="match status" value="1"/>
</dbReference>
<sequence>MMHHPKLLAGAAIAATMMFAAPSIAETLRIGGNFPVEHSSSKAIDKFAEAVAEATNGETEIASFPAMQLGGAQENVDQVRSGVIFGTWIGTAYLSRTVPELEAVSLPFAYPDREAAFRVIDGPVGDALNEKLAEAGFVSLGWMELGSRNVTNNTRAIETADDFDGLKIRLQPNETHLATFRAIGANPVSMGISEVYSALQQGVLDGEENPYAIIESRKFDEVQTHLSDSGHFFDYIVLVASKRKFDALSPETQEALRSSADAAVAWQREQAATEDEAARETLIANGMTFTPLSDETREELRSRSAPVIDELKARIGDELIDMVLTEAQAK</sequence>
<dbReference type="NCBIfam" id="TIGR00787">
    <property type="entry name" value="dctP"/>
    <property type="match status" value="1"/>
</dbReference>
<comment type="caution">
    <text evidence="4">The sequence shown here is derived from an EMBL/GenBank/DDBJ whole genome shotgun (WGS) entry which is preliminary data.</text>
</comment>
<reference evidence="4" key="1">
    <citation type="journal article" date="2015" name="Nature">
        <title>Complex archaea that bridge the gap between prokaryotes and eukaryotes.</title>
        <authorList>
            <person name="Spang A."/>
            <person name="Saw J.H."/>
            <person name="Jorgensen S.L."/>
            <person name="Zaremba-Niedzwiedzka K."/>
            <person name="Martijn J."/>
            <person name="Lind A.E."/>
            <person name="van Eijk R."/>
            <person name="Schleper C."/>
            <person name="Guy L."/>
            <person name="Ettema T.J."/>
        </authorList>
    </citation>
    <scope>NUCLEOTIDE SEQUENCE</scope>
</reference>
<dbReference type="EMBL" id="LAZR01033656">
    <property type="protein sequence ID" value="KKL47459.1"/>
    <property type="molecule type" value="Genomic_DNA"/>
</dbReference>
<evidence type="ECO:0000256" key="1">
    <source>
        <dbReference type="ARBA" id="ARBA00009023"/>
    </source>
</evidence>
<dbReference type="PANTHER" id="PTHR33376:SF7">
    <property type="entry name" value="C4-DICARBOXYLATE-BINDING PROTEIN DCTB"/>
    <property type="match status" value="1"/>
</dbReference>
<evidence type="ECO:0000256" key="3">
    <source>
        <dbReference type="ARBA" id="ARBA00022729"/>
    </source>
</evidence>
<dbReference type="InterPro" id="IPR038404">
    <property type="entry name" value="TRAP_DctP_sf"/>
</dbReference>